<sequence>MDNVTEKLLQYFGHRKFKSELQERAIRAITRGVHDVFVSMPTGSGKSLCFQLPAMLQDNKLAIVFSPLLALIKDQIDHLVKLKIPAESINSKMTTKDRERVLNDLKSIKPDTRFLYVTPEQAATGTFKSLMEHLVKYKKVSYVVVDEAHCVSEWGHDFRPDYLKLGDLREKYKSIPWVALTATASAEVVKDILSNLKLLQPVAQYKTPSFRRNLFYDVIYQNCIQDEIGHLYEFLQKSLNEDEGVKSKDKNAVIVYCRTREQTEDLSNMLTKRGLKSLAYHGGLKSSERISVQEAWSRGDCPCVCATVSFGMGVDKATVRAVAHWGIAQNVAAYYQESGRAGRDGKSAVCRIYYCRSERNTVDFLLKTEIAKAKTPEQKQRCKNAYKSFTIMVKYCEDVRCRHKTFSEFFGEEPPKCVSRCDVCVNERSVRRSLEQHMRRAMSARLQPGGMVTTEDNSDLYGEGRYGQKKEAETYSAADSGESDGESSRRRVAEETRSLIMQEFANRRKRSTDEKRSKDSESAKYSRCKAAESTSNKVNGLTVASREGYLTLLIDVLKSNLSKMKGIDDPDKPLSRRDVEQCAIDLEYEAFSKSTVISLYRRTVSKIISSIKSSKDSLCSQLKSYEPKKSHTLNEFVKEYEEKNKSKYQNNFMNASELETEHKSKERPLSKADKESKRKANSFKRDPLTQTSLQNFFKKSDRNSPGSTPEAVDDDELLSNDDIDNSNDTTLKLNNNDESFDKETVSKNDIQKSFKITDENPDKKSKTLVINITLRGVPNKSNNKSNDKMKYDKNCAPKAEPIKDQREDKPKIDDNKLRSPEQAKPTAKRKIQALFGDSDSDFETEIPKKIKHTKEHKKHNENPENTKRKKSPTPPRKASLFGDVSDSGSEKDLVIDEKMESQAHDMSQDKTLILPELNIDTKTDTNMTADNLDSKLSGELHEDANITKQLILEDIESENVKLTKAHKLSMEADKVLEKLKQFAENPPEPIVVPLEAPKSTSDTNTSISTTTMDKEKDKSKEVIKRKHRLNKKTKEPNDKLKDIQVKERKEKSVIKAEKVDVAGLVVKLLMPYYKKKKISSRELFKITARHIVHQLLTIQVTEEAAISMLLKKTFTKETVIENESDLAVKINLSSNK</sequence>
<evidence type="ECO:0000313" key="2">
    <source>
        <dbReference type="Proteomes" id="UP000824533"/>
    </source>
</evidence>
<keyword evidence="2" id="KW-1185">Reference proteome</keyword>
<gene>
    <name evidence="1" type="ORF">K1T71_008726</name>
</gene>
<evidence type="ECO:0000313" key="1">
    <source>
        <dbReference type="EMBL" id="KAJ0175567.1"/>
    </source>
</evidence>
<protein>
    <submittedName>
        <fullName evidence="1">Uncharacterized protein</fullName>
    </submittedName>
</protein>
<accession>A0ACC1CWS4</accession>
<comment type="caution">
    <text evidence="1">The sequence shown here is derived from an EMBL/GenBank/DDBJ whole genome shotgun (WGS) entry which is preliminary data.</text>
</comment>
<name>A0ACC1CWS4_9NEOP</name>
<dbReference type="EMBL" id="CM034401">
    <property type="protein sequence ID" value="KAJ0175567.1"/>
    <property type="molecule type" value="Genomic_DNA"/>
</dbReference>
<reference evidence="1 2" key="1">
    <citation type="journal article" date="2021" name="Front. Genet.">
        <title>Chromosome-Level Genome Assembly Reveals Significant Gene Expansion in the Toll and IMD Signaling Pathways of Dendrolimus kikuchii.</title>
        <authorList>
            <person name="Zhou J."/>
            <person name="Wu P."/>
            <person name="Xiong Z."/>
            <person name="Liu N."/>
            <person name="Zhao N."/>
            <person name="Ji M."/>
            <person name="Qiu Y."/>
            <person name="Yang B."/>
        </authorList>
    </citation>
    <scope>NUCLEOTIDE SEQUENCE [LARGE SCALE GENOMIC DNA]</scope>
    <source>
        <strain evidence="1">Ann1</strain>
    </source>
</reference>
<proteinExistence type="predicted"/>
<organism evidence="1 2">
    <name type="scientific">Dendrolimus kikuchii</name>
    <dbReference type="NCBI Taxonomy" id="765133"/>
    <lineage>
        <taxon>Eukaryota</taxon>
        <taxon>Metazoa</taxon>
        <taxon>Ecdysozoa</taxon>
        <taxon>Arthropoda</taxon>
        <taxon>Hexapoda</taxon>
        <taxon>Insecta</taxon>
        <taxon>Pterygota</taxon>
        <taxon>Neoptera</taxon>
        <taxon>Endopterygota</taxon>
        <taxon>Lepidoptera</taxon>
        <taxon>Glossata</taxon>
        <taxon>Ditrysia</taxon>
        <taxon>Bombycoidea</taxon>
        <taxon>Lasiocampidae</taxon>
        <taxon>Dendrolimus</taxon>
    </lineage>
</organism>
<dbReference type="Proteomes" id="UP000824533">
    <property type="component" value="Linkage Group LG15"/>
</dbReference>